<dbReference type="SMART" id="SM00612">
    <property type="entry name" value="Kelch"/>
    <property type="match status" value="5"/>
</dbReference>
<gene>
    <name evidence="1" type="ORF">DMH04_30800</name>
</gene>
<evidence type="ECO:0000313" key="1">
    <source>
        <dbReference type="EMBL" id="RSM79991.1"/>
    </source>
</evidence>
<proteinExistence type="predicted"/>
<dbReference type="Gene3D" id="2.120.10.80">
    <property type="entry name" value="Kelch-type beta propeller"/>
    <property type="match status" value="1"/>
</dbReference>
<organism evidence="1 2">
    <name type="scientific">Kibdelosporangium aridum</name>
    <dbReference type="NCBI Taxonomy" id="2030"/>
    <lineage>
        <taxon>Bacteria</taxon>
        <taxon>Bacillati</taxon>
        <taxon>Actinomycetota</taxon>
        <taxon>Actinomycetes</taxon>
        <taxon>Pseudonocardiales</taxon>
        <taxon>Pseudonocardiaceae</taxon>
        <taxon>Kibdelosporangium</taxon>
    </lineage>
</organism>
<dbReference type="InterPro" id="IPR006652">
    <property type="entry name" value="Kelch_1"/>
</dbReference>
<dbReference type="Pfam" id="PF01344">
    <property type="entry name" value="Kelch_1"/>
    <property type="match status" value="1"/>
</dbReference>
<dbReference type="SUPFAM" id="SSF50965">
    <property type="entry name" value="Galactose oxidase, central domain"/>
    <property type="match status" value="1"/>
</dbReference>
<evidence type="ECO:0000313" key="2">
    <source>
        <dbReference type="Proteomes" id="UP000287547"/>
    </source>
</evidence>
<dbReference type="PANTHER" id="PTHR45632:SF24">
    <property type="entry name" value="GALACTOSE OXIDASE"/>
    <property type="match status" value="1"/>
</dbReference>
<reference evidence="1 2" key="1">
    <citation type="submission" date="2018-05" db="EMBL/GenBank/DDBJ databases">
        <title>Evolution of GPA BGCs.</title>
        <authorList>
            <person name="Waglechner N."/>
            <person name="Wright G.D."/>
        </authorList>
    </citation>
    <scope>NUCLEOTIDE SEQUENCE [LARGE SCALE GENOMIC DNA]</scope>
    <source>
        <strain evidence="1 2">A82846</strain>
    </source>
</reference>
<dbReference type="AlphaFoldDB" id="A0A428Z2P3"/>
<dbReference type="EMBL" id="QHKI01000031">
    <property type="protein sequence ID" value="RSM79991.1"/>
    <property type="molecule type" value="Genomic_DNA"/>
</dbReference>
<protein>
    <submittedName>
        <fullName evidence="1">Kelch-like protein 17</fullName>
    </submittedName>
</protein>
<comment type="caution">
    <text evidence="1">The sequence shown here is derived from an EMBL/GenBank/DDBJ whole genome shotgun (WGS) entry which is preliminary data.</text>
</comment>
<dbReference type="InterPro" id="IPR037293">
    <property type="entry name" value="Gal_Oxidase_central_sf"/>
</dbReference>
<dbReference type="Gene3D" id="2.130.10.80">
    <property type="entry name" value="Galactose oxidase/kelch, beta-propeller"/>
    <property type="match status" value="2"/>
</dbReference>
<accession>A0A428Z2P3</accession>
<dbReference type="Pfam" id="PF24681">
    <property type="entry name" value="Kelch_KLHDC2_KLHL20_DRC7"/>
    <property type="match status" value="1"/>
</dbReference>
<dbReference type="InterPro" id="IPR015915">
    <property type="entry name" value="Kelch-typ_b-propeller"/>
</dbReference>
<sequence length="395" mass="40153">MTSATLAADAWSSAPKYVAAVTWSGQHDAAVLLEGGKKVLVAGGADAASLSVKHSAVYDFETKTWSQPAQLGTARQQHALVALPGGKALITGGFSAPGGPALATAEVFDPVTNKWTPVPKPMKAGRWGHSAAKLSNGLILIAGGSTLRPGGKAMALRTAELFKPDATATEDPWTQAEDMTDARTGHVAVVLQDGKTVLVCGGSTPVGSADDPALAFCELYDTETKKWKPAATMHYPRSGHTATALSGTSVLVTGGKAPGVTADGAFDPFARDTAEVFDFTAAGGSWKDVKSMPGGRAFHRAVAVGAGKVAVFGGADDVTNEAGYRSAIQYEAGNWTSLPGLTIGRWGFAAAAAGAEIVVAGGIASTGLAAAEQPAEPGKRALELTMTAEKFGSSS</sequence>
<name>A0A428Z2P3_KIBAR</name>
<dbReference type="InterPro" id="IPR011043">
    <property type="entry name" value="Gal_Oxase/kelch_b-propeller"/>
</dbReference>
<dbReference type="OrthoDB" id="3676679at2"/>
<dbReference type="PANTHER" id="PTHR45632">
    <property type="entry name" value="LD33804P"/>
    <property type="match status" value="1"/>
</dbReference>
<dbReference type="Proteomes" id="UP000287547">
    <property type="component" value="Unassembled WGS sequence"/>
</dbReference>
<dbReference type="RefSeq" id="WP_037269020.1">
    <property type="nucleotide sequence ID" value="NZ_QHKI01000031.1"/>
</dbReference>